<keyword evidence="2" id="KW-0808">Transferase</keyword>
<proteinExistence type="predicted"/>
<dbReference type="OrthoDB" id="5295305at2"/>
<evidence type="ECO:0000313" key="3">
    <source>
        <dbReference type="Proteomes" id="UP000320593"/>
    </source>
</evidence>
<dbReference type="Proteomes" id="UP000320593">
    <property type="component" value="Unassembled WGS sequence"/>
</dbReference>
<gene>
    <name evidence="2" type="ORF">JM93_01227</name>
</gene>
<dbReference type="Pfam" id="PF13302">
    <property type="entry name" value="Acetyltransf_3"/>
    <property type="match status" value="1"/>
</dbReference>
<name>A0A562TAN7_9HYPH</name>
<sequence length="180" mass="20167">MQSFSRVAGEYRLVPLEPTDVSDMAALLSQPRLCSRNGMTERMVDTEMCLRRLSSALETRSTFGLQTWKVLANDGTLLGLSGFSVMEETSEVNLTYCFSEHALKVDPKIAHDICKDVIDVFFDSTYFTHLVCLARRGDEKLAAHLKELEFSFRETRQIAGETVDVYQVLSPIVAGYLKAG</sequence>
<keyword evidence="3" id="KW-1185">Reference proteome</keyword>
<dbReference type="EMBL" id="VLLF01000002">
    <property type="protein sequence ID" value="TWI90248.1"/>
    <property type="molecule type" value="Genomic_DNA"/>
</dbReference>
<comment type="caution">
    <text evidence="2">The sequence shown here is derived from an EMBL/GenBank/DDBJ whole genome shotgun (WGS) entry which is preliminary data.</text>
</comment>
<dbReference type="Gene3D" id="3.40.630.30">
    <property type="match status" value="1"/>
</dbReference>
<dbReference type="GO" id="GO:0016747">
    <property type="term" value="F:acyltransferase activity, transferring groups other than amino-acyl groups"/>
    <property type="evidence" value="ECO:0007669"/>
    <property type="project" value="InterPro"/>
</dbReference>
<accession>A0A562TAN7</accession>
<reference evidence="2 3" key="1">
    <citation type="submission" date="2019-07" db="EMBL/GenBank/DDBJ databases">
        <title>Genomic Encyclopedia of Archaeal and Bacterial Type Strains, Phase II (KMG-II): from individual species to whole genera.</title>
        <authorList>
            <person name="Goeker M."/>
        </authorList>
    </citation>
    <scope>NUCLEOTIDE SEQUENCE [LARGE SCALE GENOMIC DNA]</scope>
    <source>
        <strain evidence="2 3">ATCC BAA-252</strain>
    </source>
</reference>
<evidence type="ECO:0000259" key="1">
    <source>
        <dbReference type="Pfam" id="PF13302"/>
    </source>
</evidence>
<dbReference type="InterPro" id="IPR000182">
    <property type="entry name" value="GNAT_dom"/>
</dbReference>
<dbReference type="RefSeq" id="WP_145341272.1">
    <property type="nucleotide sequence ID" value="NZ_SMLY01000086.1"/>
</dbReference>
<protein>
    <submittedName>
        <fullName evidence="2">Acetyltransferase (GNAT) family protein</fullName>
    </submittedName>
</protein>
<feature type="domain" description="N-acetyltransferase" evidence="1">
    <location>
        <begin position="12"/>
        <end position="147"/>
    </location>
</feature>
<dbReference type="AlphaFoldDB" id="A0A562TAN7"/>
<evidence type="ECO:0000313" key="2">
    <source>
        <dbReference type="EMBL" id="TWI90248.1"/>
    </source>
</evidence>
<organism evidence="2 3">
    <name type="scientific">Roseibium hamelinense</name>
    <dbReference type="NCBI Taxonomy" id="150831"/>
    <lineage>
        <taxon>Bacteria</taxon>
        <taxon>Pseudomonadati</taxon>
        <taxon>Pseudomonadota</taxon>
        <taxon>Alphaproteobacteria</taxon>
        <taxon>Hyphomicrobiales</taxon>
        <taxon>Stappiaceae</taxon>
        <taxon>Roseibium</taxon>
    </lineage>
</organism>